<gene>
    <name evidence="1" type="ORF">WK53_28090</name>
</gene>
<dbReference type="EMBL" id="LPDO01000040">
    <property type="protein sequence ID" value="KVT57918.1"/>
    <property type="molecule type" value="Genomic_DNA"/>
</dbReference>
<reference evidence="1 2" key="1">
    <citation type="submission" date="2015-11" db="EMBL/GenBank/DDBJ databases">
        <title>Expanding the genomic diversity of Burkholderia species for the development of highly accurate diagnostics.</title>
        <authorList>
            <person name="Sahl J."/>
            <person name="Keim P."/>
            <person name="Wagner D."/>
        </authorList>
    </citation>
    <scope>NUCLEOTIDE SEQUENCE [LARGE SCALE GENOMIC DNA]</scope>
    <source>
        <strain evidence="1 2">MSMB1137WGS</strain>
    </source>
</reference>
<dbReference type="RefSeq" id="WP_059926804.1">
    <property type="nucleotide sequence ID" value="NZ_LPDO01000040.1"/>
</dbReference>
<accession>A0AAW3NLS4</accession>
<protein>
    <submittedName>
        <fullName evidence="1">Uncharacterized protein</fullName>
    </submittedName>
</protein>
<dbReference type="Proteomes" id="UP000056732">
    <property type="component" value="Unassembled WGS sequence"/>
</dbReference>
<evidence type="ECO:0000313" key="1">
    <source>
        <dbReference type="EMBL" id="KVT57918.1"/>
    </source>
</evidence>
<sequence>MRYGVIRTRIKEGADVRTQPLHILSRGTLVRVLRPVACPVGIEVETMYPVFGSWYEKYRHWTQIVDRDDFYELPQWLGPLLEWSAPKFQRAREWLGWA</sequence>
<organism evidence="1 2">
    <name type="scientific">Burkholderia ubonensis</name>
    <dbReference type="NCBI Taxonomy" id="101571"/>
    <lineage>
        <taxon>Bacteria</taxon>
        <taxon>Pseudomonadati</taxon>
        <taxon>Pseudomonadota</taxon>
        <taxon>Betaproteobacteria</taxon>
        <taxon>Burkholderiales</taxon>
        <taxon>Burkholderiaceae</taxon>
        <taxon>Burkholderia</taxon>
        <taxon>Burkholderia cepacia complex</taxon>
    </lineage>
</organism>
<dbReference type="AlphaFoldDB" id="A0AAW3NLS4"/>
<evidence type="ECO:0000313" key="2">
    <source>
        <dbReference type="Proteomes" id="UP000056732"/>
    </source>
</evidence>
<comment type="caution">
    <text evidence="1">The sequence shown here is derived from an EMBL/GenBank/DDBJ whole genome shotgun (WGS) entry which is preliminary data.</text>
</comment>
<name>A0AAW3NLS4_9BURK</name>
<proteinExistence type="predicted"/>